<feature type="domain" description="Tape measure protein N-terminal" evidence="2">
    <location>
        <begin position="79"/>
        <end position="271"/>
    </location>
</feature>
<protein>
    <submittedName>
        <fullName evidence="3">Tape measure protein</fullName>
    </submittedName>
</protein>
<proteinExistence type="predicted"/>
<dbReference type="AlphaFoldDB" id="A0A7X4K799"/>
<evidence type="ECO:0000313" key="3">
    <source>
        <dbReference type="EMBL" id="MYL97073.1"/>
    </source>
</evidence>
<organism evidence="3 4">
    <name type="scientific">Novosphingobium silvae</name>
    <dbReference type="NCBI Taxonomy" id="2692619"/>
    <lineage>
        <taxon>Bacteria</taxon>
        <taxon>Pseudomonadati</taxon>
        <taxon>Pseudomonadota</taxon>
        <taxon>Alphaproteobacteria</taxon>
        <taxon>Sphingomonadales</taxon>
        <taxon>Sphingomonadaceae</taxon>
        <taxon>Novosphingobium</taxon>
    </lineage>
</organism>
<dbReference type="Pfam" id="PF20155">
    <property type="entry name" value="TMP_3"/>
    <property type="match status" value="1"/>
</dbReference>
<evidence type="ECO:0000256" key="1">
    <source>
        <dbReference type="SAM" id="MobiDB-lite"/>
    </source>
</evidence>
<dbReference type="NCBIfam" id="TIGR02675">
    <property type="entry name" value="tape_meas_nterm"/>
    <property type="match status" value="1"/>
</dbReference>
<feature type="region of interest" description="Disordered" evidence="1">
    <location>
        <begin position="416"/>
        <end position="447"/>
    </location>
</feature>
<accession>A0A7X4K799</accession>
<feature type="compositionally biased region" description="Basic and acidic residues" evidence="1">
    <location>
        <begin position="435"/>
        <end position="447"/>
    </location>
</feature>
<feature type="compositionally biased region" description="Low complexity" evidence="1">
    <location>
        <begin position="419"/>
        <end position="434"/>
    </location>
</feature>
<gene>
    <name evidence="3" type="ORF">GR702_04705</name>
</gene>
<name>A0A7X4K799_9SPHN</name>
<dbReference type="EMBL" id="WVTD01000002">
    <property type="protein sequence ID" value="MYL97073.1"/>
    <property type="molecule type" value="Genomic_DNA"/>
</dbReference>
<reference evidence="3 4" key="1">
    <citation type="submission" date="2019-12" db="EMBL/GenBank/DDBJ databases">
        <authorList>
            <person name="Feng G."/>
            <person name="Zhu H."/>
        </authorList>
    </citation>
    <scope>NUCLEOTIDE SEQUENCE [LARGE SCALE GENOMIC DNA]</scope>
    <source>
        <strain evidence="3 4">FGD1</strain>
    </source>
</reference>
<sequence>MAEIDPVILQLRADVAKYNADMQQTARRVQASLSLQERSILSLENQMRSSSGAIAGSISRIGTSISGLAAGVSLVALAKQFLDVADTAKSLDAQLRLATAGFGTFAQAQEDVRRIAADTRSGLQETASLYGNFSRGAKELGADQEAAARATETFSKTLKVSGADANQSASATLQFGQALAAGALRGDELNSVLEAAPRLARLLTESMGLPIGKIKELGEEGKLTSEVLLNALTNRKYTETIDAEFRELPVTFNDAMTQIENAAIITFGGFDRGGQFSTALANFITDGSDGFKDLEQDAVDMGIAIRSSIEGLVGAFQPILEEAKGFFDYVNGQSANVDLRRDIDKSAGQLDSFLGALAKQESPFEQYINARLYGSPSGKTNFQGRFRQSQSAAQTRLERANGQTPVSRVLGKLSEANRSAGQAPAARSTAASSSDADKRKAAAAARKAENERLRAIREDASNARDAANLQDDINSAKAALAVATEDVLAYNLQAIENEKQQRTAEYETQRKLGRITDQELADRTKAVAEIADLQRQRVQRIADENARRDDLDRFSASVQDNSDLLRAQADLVTTREARRDIELRLLDLSYEQERAEQQAVLNSETASAAQKEIAEQRLRILDQLKSYDVERTNRQYESPLEQRRRQVREDAQNMGDRIEDIEVAAMDRLGDSVANTAAEYVKLGGIAGEVINGIIRDVIRLAAQQALLGGSGGIGGFLGRLGSIVGIGGMSSSGIAAANQTVGSTIANNAALFQDGGYTGDGPANKPAGIVHKGEYVFPADAVRRIGVQNLAAMANSRAASSMAGTSAVRASVAPVQQNITNYYGPGAEEFWGKVDGRAARVATPIAARQANQSAAASYAAGQQSAPGTINKYNQLKG</sequence>
<evidence type="ECO:0000313" key="4">
    <source>
        <dbReference type="Proteomes" id="UP000465810"/>
    </source>
</evidence>
<dbReference type="InterPro" id="IPR013491">
    <property type="entry name" value="Tape_meas_N"/>
</dbReference>
<dbReference type="Proteomes" id="UP000465810">
    <property type="component" value="Unassembled WGS sequence"/>
</dbReference>
<evidence type="ECO:0000259" key="2">
    <source>
        <dbReference type="Pfam" id="PF20155"/>
    </source>
</evidence>
<comment type="caution">
    <text evidence="3">The sequence shown here is derived from an EMBL/GenBank/DDBJ whole genome shotgun (WGS) entry which is preliminary data.</text>
</comment>
<keyword evidence="4" id="KW-1185">Reference proteome</keyword>